<proteinExistence type="predicted"/>
<keyword evidence="2" id="KW-0812">Transmembrane</keyword>
<evidence type="ECO:0000313" key="3">
    <source>
        <dbReference type="Proteomes" id="UP001140206"/>
    </source>
</evidence>
<feature type="compositionally biased region" description="Basic residues" evidence="1">
    <location>
        <begin position="27"/>
        <end position="40"/>
    </location>
</feature>
<feature type="region of interest" description="Disordered" evidence="1">
    <location>
        <begin position="131"/>
        <end position="165"/>
    </location>
</feature>
<feature type="region of interest" description="Disordered" evidence="1">
    <location>
        <begin position="14"/>
        <end position="40"/>
    </location>
</feature>
<sequence length="182" mass="20679">MILKVTRERFQSVNFPFNKREKTQSKSNKRKRKKNKAKKLGSLHAFMEEEVTKEHVEGESCIDGVVEMENGGAVLEMEIDFKPIEHPPEPPDDDQPIKCPLPDPMSLIVDEVFDEPCTESLQTIAELLKGNETSTENSSGTDENETNHETVLPELATDTKSAHKSPHHKIFQVFQQCKELHV</sequence>
<dbReference type="PANTHER" id="PTHR34196">
    <property type="entry name" value="OS02G0697700 PROTEIN"/>
    <property type="match status" value="1"/>
</dbReference>
<feature type="compositionally biased region" description="Polar residues" evidence="1">
    <location>
        <begin position="131"/>
        <end position="141"/>
    </location>
</feature>
<comment type="caution">
    <text evidence="2">The sequence shown here is derived from an EMBL/GenBank/DDBJ whole genome shotgun (WGS) entry which is preliminary data.</text>
</comment>
<protein>
    <submittedName>
        <fullName evidence="2">Cystic fibrosis transmembrane conductance regulator</fullName>
    </submittedName>
</protein>
<dbReference type="AlphaFoldDB" id="A0AAV8CVT5"/>
<reference evidence="2" key="1">
    <citation type="submission" date="2022-08" db="EMBL/GenBank/DDBJ databases">
        <authorList>
            <person name="Marques A."/>
        </authorList>
    </citation>
    <scope>NUCLEOTIDE SEQUENCE</scope>
    <source>
        <strain evidence="2">RhyPub2mFocal</strain>
        <tissue evidence="2">Leaves</tissue>
    </source>
</reference>
<accession>A0AAV8CVT5</accession>
<gene>
    <name evidence="2" type="ORF">LUZ62_070535</name>
</gene>
<keyword evidence="2" id="KW-0472">Membrane</keyword>
<dbReference type="PANTHER" id="PTHR34196:SF4">
    <property type="entry name" value="OS06G0208200 PROTEIN"/>
    <property type="match status" value="1"/>
</dbReference>
<dbReference type="EMBL" id="JAMFTS010000004">
    <property type="protein sequence ID" value="KAJ4760160.1"/>
    <property type="molecule type" value="Genomic_DNA"/>
</dbReference>
<keyword evidence="3" id="KW-1185">Reference proteome</keyword>
<evidence type="ECO:0000256" key="1">
    <source>
        <dbReference type="SAM" id="MobiDB-lite"/>
    </source>
</evidence>
<name>A0AAV8CVT5_9POAL</name>
<organism evidence="2 3">
    <name type="scientific">Rhynchospora pubera</name>
    <dbReference type="NCBI Taxonomy" id="906938"/>
    <lineage>
        <taxon>Eukaryota</taxon>
        <taxon>Viridiplantae</taxon>
        <taxon>Streptophyta</taxon>
        <taxon>Embryophyta</taxon>
        <taxon>Tracheophyta</taxon>
        <taxon>Spermatophyta</taxon>
        <taxon>Magnoliopsida</taxon>
        <taxon>Liliopsida</taxon>
        <taxon>Poales</taxon>
        <taxon>Cyperaceae</taxon>
        <taxon>Cyperoideae</taxon>
        <taxon>Rhynchosporeae</taxon>
        <taxon>Rhynchospora</taxon>
    </lineage>
</organism>
<evidence type="ECO:0000313" key="2">
    <source>
        <dbReference type="EMBL" id="KAJ4760160.1"/>
    </source>
</evidence>
<dbReference type="Proteomes" id="UP001140206">
    <property type="component" value="Chromosome 4"/>
</dbReference>